<organism evidence="1 2">
    <name type="scientific">Mesorhizobium sangaii</name>
    <dbReference type="NCBI Taxonomy" id="505389"/>
    <lineage>
        <taxon>Bacteria</taxon>
        <taxon>Pseudomonadati</taxon>
        <taxon>Pseudomonadota</taxon>
        <taxon>Alphaproteobacteria</taxon>
        <taxon>Hyphomicrobiales</taxon>
        <taxon>Phyllobacteriaceae</taxon>
        <taxon>Mesorhizobium</taxon>
    </lineage>
</organism>
<dbReference type="SUPFAM" id="SSF53448">
    <property type="entry name" value="Nucleotide-diphospho-sugar transferases"/>
    <property type="match status" value="1"/>
</dbReference>
<dbReference type="Gene3D" id="3.90.550.10">
    <property type="entry name" value="Spore Coat Polysaccharide Biosynthesis Protein SpsA, Chain A"/>
    <property type="match status" value="1"/>
</dbReference>
<dbReference type="InterPro" id="IPR029044">
    <property type="entry name" value="Nucleotide-diphossugar_trans"/>
</dbReference>
<evidence type="ECO:0008006" key="3">
    <source>
        <dbReference type="Google" id="ProtNLM"/>
    </source>
</evidence>
<sequence>MTEKRIGVVYLTDGKRDDLTYASAVALGLNHARGIDIHIAQSGFSSAPPPTVLRILQAKGHRLATHSLPTVDRGLPGHGHITSTAFEKAAAIAAVSGDHDVVCYLDNDTLAVRPLDLAAVAPTTRPLAAVPDLSICTGLDNRAFFENCDKHGLERRYFNSGFMAIDVSRWIGSGIPERFSSALKSHADFCPYWDGSCTHIDQCAFNLAAQGAWETLPVEFNVQKSAFQTSYWDRALIRHYTGPEKFLPAVAHRIDSQERSVLGRISCNCGELGLNIPPAYLGLTYKVNRLRRRADRIRISRLIGQLPGPSV</sequence>
<accession>A0A841PEM4</accession>
<dbReference type="GO" id="GO:0016757">
    <property type="term" value="F:glycosyltransferase activity"/>
    <property type="evidence" value="ECO:0007669"/>
    <property type="project" value="InterPro"/>
</dbReference>
<dbReference type="Pfam" id="PF01501">
    <property type="entry name" value="Glyco_transf_8"/>
    <property type="match status" value="1"/>
</dbReference>
<dbReference type="RefSeq" id="WP_184871714.1">
    <property type="nucleotide sequence ID" value="NZ_JACHEF010000001.1"/>
</dbReference>
<name>A0A841PEM4_9HYPH</name>
<proteinExistence type="predicted"/>
<protein>
    <recommendedName>
        <fullName evidence="3">Glycosyltransferase family 8 protein</fullName>
    </recommendedName>
</protein>
<dbReference type="Proteomes" id="UP000556329">
    <property type="component" value="Unassembled WGS sequence"/>
</dbReference>
<comment type="caution">
    <text evidence="1">The sequence shown here is derived from an EMBL/GenBank/DDBJ whole genome shotgun (WGS) entry which is preliminary data.</text>
</comment>
<reference evidence="1 2" key="1">
    <citation type="submission" date="2020-08" db="EMBL/GenBank/DDBJ databases">
        <title>Genomic Encyclopedia of Type Strains, Phase IV (KMG-IV): sequencing the most valuable type-strain genomes for metagenomic binning, comparative biology and taxonomic classification.</title>
        <authorList>
            <person name="Goeker M."/>
        </authorList>
    </citation>
    <scope>NUCLEOTIDE SEQUENCE [LARGE SCALE GENOMIC DNA]</scope>
    <source>
        <strain evidence="1 2">DSM 100039</strain>
    </source>
</reference>
<gene>
    <name evidence="1" type="ORF">HNQ71_001326</name>
</gene>
<dbReference type="InterPro" id="IPR002495">
    <property type="entry name" value="Glyco_trans_8"/>
</dbReference>
<evidence type="ECO:0000313" key="2">
    <source>
        <dbReference type="Proteomes" id="UP000556329"/>
    </source>
</evidence>
<dbReference type="AlphaFoldDB" id="A0A841PEM4"/>
<dbReference type="EMBL" id="JACHEF010000001">
    <property type="protein sequence ID" value="MBB6408682.1"/>
    <property type="molecule type" value="Genomic_DNA"/>
</dbReference>
<evidence type="ECO:0000313" key="1">
    <source>
        <dbReference type="EMBL" id="MBB6408682.1"/>
    </source>
</evidence>
<keyword evidence="2" id="KW-1185">Reference proteome</keyword>